<reference evidence="5 6" key="1">
    <citation type="submission" date="2014-11" db="EMBL/GenBank/DDBJ databases">
        <title>Complete Genome Sequence of Pseudoalteromonas sp. Strain OCN003 Isolated from Kaneohe Bay, Oahu, Hawaii.</title>
        <authorList>
            <person name="Beurmann S."/>
            <person name="Videau P."/>
            <person name="Ushijima B."/>
            <person name="Smith A.M."/>
            <person name="Aeby G.S."/>
            <person name="Callahan S.M."/>
            <person name="Belcaid M."/>
        </authorList>
    </citation>
    <scope>NUCLEOTIDE SEQUENCE [LARGE SCALE GENOMIC DNA]</scope>
    <source>
        <strain evidence="5 6">OCN003</strain>
    </source>
</reference>
<evidence type="ECO:0000256" key="1">
    <source>
        <dbReference type="ARBA" id="ARBA00022490"/>
    </source>
</evidence>
<comment type="catalytic activity">
    <reaction evidence="3">
        <text>thiosulfate + hydrogen cyanide = thiocyanate + sulfite + 2 H(+)</text>
        <dbReference type="Rhea" id="RHEA:16881"/>
        <dbReference type="ChEBI" id="CHEBI:15378"/>
        <dbReference type="ChEBI" id="CHEBI:17359"/>
        <dbReference type="ChEBI" id="CHEBI:18022"/>
        <dbReference type="ChEBI" id="CHEBI:18407"/>
        <dbReference type="ChEBI" id="CHEBI:33542"/>
        <dbReference type="EC" id="2.8.1.1"/>
    </reaction>
</comment>
<name>A0A0A7EFL5_9GAMM</name>
<dbReference type="Gene3D" id="3.40.250.10">
    <property type="entry name" value="Rhodanese-like domain"/>
    <property type="match status" value="1"/>
</dbReference>
<dbReference type="Pfam" id="PF00581">
    <property type="entry name" value="Rhodanese"/>
    <property type="match status" value="1"/>
</dbReference>
<dbReference type="InterPro" id="IPR001763">
    <property type="entry name" value="Rhodanese-like_dom"/>
</dbReference>
<evidence type="ECO:0000256" key="3">
    <source>
        <dbReference type="HAMAP-Rule" id="MF_01009"/>
    </source>
</evidence>
<dbReference type="SUPFAM" id="SSF52821">
    <property type="entry name" value="Rhodanese/Cell cycle control phosphatase"/>
    <property type="match status" value="1"/>
</dbReference>
<dbReference type="NCBIfam" id="NF001195">
    <property type="entry name" value="PRK00162.1"/>
    <property type="match status" value="1"/>
</dbReference>
<dbReference type="GO" id="GO:0103041">
    <property type="term" value="F:thiosulfate-thioredoxin sulfurtransferase activity"/>
    <property type="evidence" value="ECO:0007669"/>
    <property type="project" value="RHEA"/>
</dbReference>
<dbReference type="EC" id="2.8.1.1" evidence="3"/>
<dbReference type="PANTHER" id="PTHR43031">
    <property type="entry name" value="FAD-DEPENDENT OXIDOREDUCTASE"/>
    <property type="match status" value="1"/>
</dbReference>
<comment type="catalytic activity">
    <reaction evidence="3">
        <text>thiosulfate + [thioredoxin]-dithiol = [thioredoxin]-disulfide + hydrogen sulfide + sulfite + 2 H(+)</text>
        <dbReference type="Rhea" id="RHEA:83859"/>
        <dbReference type="Rhea" id="RHEA-COMP:10698"/>
        <dbReference type="Rhea" id="RHEA-COMP:10700"/>
        <dbReference type="ChEBI" id="CHEBI:15378"/>
        <dbReference type="ChEBI" id="CHEBI:17359"/>
        <dbReference type="ChEBI" id="CHEBI:29919"/>
        <dbReference type="ChEBI" id="CHEBI:29950"/>
        <dbReference type="ChEBI" id="CHEBI:33542"/>
        <dbReference type="ChEBI" id="CHEBI:50058"/>
    </reaction>
</comment>
<keyword evidence="6" id="KW-1185">Reference proteome</keyword>
<keyword evidence="2 3" id="KW-0808">Transferase</keyword>
<dbReference type="Proteomes" id="UP000030341">
    <property type="component" value="Chromosome 1"/>
</dbReference>
<feature type="active site" description="Cysteine persulfide intermediate" evidence="3">
    <location>
        <position position="64"/>
    </location>
</feature>
<comment type="subcellular location">
    <subcellularLocation>
        <location evidence="3">Cytoplasm</location>
    </subcellularLocation>
</comment>
<dbReference type="KEGG" id="pseo:OM33_06575"/>
<sequence length="107" mass="11653">MSYKHISVSQTAALLSNDDVVIADIRDPNSFQSARIPGSERLSNENLGQFLNEKDYEQPIVVVCYHGISSQTAASYLVEQGFEDVYSMDGGFAAWGTEQADNVESGA</sequence>
<dbReference type="HAMAP" id="MF_01009">
    <property type="entry name" value="Thiosulf_sulfurtr"/>
    <property type="match status" value="1"/>
</dbReference>
<dbReference type="GO" id="GO:0005737">
    <property type="term" value="C:cytoplasm"/>
    <property type="evidence" value="ECO:0007669"/>
    <property type="project" value="UniProtKB-SubCell"/>
</dbReference>
<comment type="similarity">
    <text evidence="3">Belongs to the GlpE family.</text>
</comment>
<gene>
    <name evidence="3" type="primary">glpE</name>
    <name evidence="5" type="ORF">OM33_06575</name>
</gene>
<dbReference type="STRING" id="1348114.OM33_06575"/>
<dbReference type="AlphaFoldDB" id="A0A0A7EFL5"/>
<feature type="domain" description="Rhodanese" evidence="4">
    <location>
        <begin position="16"/>
        <end position="104"/>
    </location>
</feature>
<accession>A0A0A7EFL5</accession>
<dbReference type="RefSeq" id="WP_038640198.1">
    <property type="nucleotide sequence ID" value="NZ_CP009888.1"/>
</dbReference>
<dbReference type="InterPro" id="IPR023695">
    <property type="entry name" value="Thiosulf_sulfurTrfase"/>
</dbReference>
<proteinExistence type="inferred from homology"/>
<dbReference type="OrthoDB" id="9811849at2"/>
<dbReference type="eggNOG" id="COG0607">
    <property type="taxonomic scope" value="Bacteria"/>
</dbReference>
<dbReference type="InterPro" id="IPR036873">
    <property type="entry name" value="Rhodanese-like_dom_sf"/>
</dbReference>
<evidence type="ECO:0000313" key="6">
    <source>
        <dbReference type="Proteomes" id="UP000030341"/>
    </source>
</evidence>
<dbReference type="HOGENOM" id="CLU_089574_14_0_6"/>
<dbReference type="SMART" id="SM00450">
    <property type="entry name" value="RHOD"/>
    <property type="match status" value="1"/>
</dbReference>
<keyword evidence="1 3" id="KW-0963">Cytoplasm</keyword>
<dbReference type="PROSITE" id="PS50206">
    <property type="entry name" value="RHODANESE_3"/>
    <property type="match status" value="1"/>
</dbReference>
<dbReference type="EMBL" id="CP009888">
    <property type="protein sequence ID" value="AIY64851.1"/>
    <property type="molecule type" value="Genomic_DNA"/>
</dbReference>
<dbReference type="GO" id="GO:0004792">
    <property type="term" value="F:thiosulfate-cyanide sulfurtransferase activity"/>
    <property type="evidence" value="ECO:0007669"/>
    <property type="project" value="UniProtKB-UniRule"/>
</dbReference>
<organism evidence="5 6">
    <name type="scientific">Pseudoalteromonas piratica</name>
    <dbReference type="NCBI Taxonomy" id="1348114"/>
    <lineage>
        <taxon>Bacteria</taxon>
        <taxon>Pseudomonadati</taxon>
        <taxon>Pseudomonadota</taxon>
        <taxon>Gammaproteobacteria</taxon>
        <taxon>Alteromonadales</taxon>
        <taxon>Pseudoalteromonadaceae</taxon>
        <taxon>Pseudoalteromonas</taxon>
    </lineage>
</organism>
<dbReference type="PANTHER" id="PTHR43031:SF6">
    <property type="entry name" value="THIOSULFATE SULFURTRANSFERASE GLPE"/>
    <property type="match status" value="1"/>
</dbReference>
<protein>
    <recommendedName>
        <fullName evidence="3">Thiosulfate sulfurtransferase GlpE</fullName>
        <ecNumber evidence="3">2.8.1.1</ecNumber>
    </recommendedName>
</protein>
<dbReference type="InterPro" id="IPR050229">
    <property type="entry name" value="GlpE_sulfurtransferase"/>
</dbReference>
<evidence type="ECO:0000313" key="5">
    <source>
        <dbReference type="EMBL" id="AIY64851.1"/>
    </source>
</evidence>
<dbReference type="CDD" id="cd01444">
    <property type="entry name" value="GlpE_ST"/>
    <property type="match status" value="1"/>
</dbReference>
<evidence type="ECO:0000259" key="4">
    <source>
        <dbReference type="PROSITE" id="PS50206"/>
    </source>
</evidence>
<comment type="function">
    <text evidence="3">Transferase that catalyzes the transfer of sulfur from thiosulfate to thiophilic acceptors such as cyanide or dithiols. May function in a CysM-independent thiosulfate assimilation pathway by catalyzing the conversion of thiosulfate to sulfite, which can then be used for L-cysteine biosynthesis.</text>
</comment>
<evidence type="ECO:0000256" key="2">
    <source>
        <dbReference type="ARBA" id="ARBA00022679"/>
    </source>
</evidence>